<dbReference type="InterPro" id="IPR036691">
    <property type="entry name" value="Endo/exonu/phosph_ase_sf"/>
</dbReference>
<protein>
    <submittedName>
        <fullName evidence="2">RNA-directed DNA polymerase, eukaryota</fullName>
    </submittedName>
</protein>
<proteinExistence type="predicted"/>
<accession>A0A6L2L087</accession>
<feature type="compositionally biased region" description="Basic and acidic residues" evidence="1">
    <location>
        <begin position="189"/>
        <end position="202"/>
    </location>
</feature>
<dbReference type="SUPFAM" id="SSF56219">
    <property type="entry name" value="DNase I-like"/>
    <property type="match status" value="1"/>
</dbReference>
<keyword evidence="2" id="KW-0808">Transferase</keyword>
<feature type="compositionally biased region" description="Basic and acidic residues" evidence="1">
    <location>
        <begin position="158"/>
        <end position="174"/>
    </location>
</feature>
<feature type="region of interest" description="Disordered" evidence="1">
    <location>
        <begin position="142"/>
        <end position="174"/>
    </location>
</feature>
<dbReference type="PANTHER" id="PTHR33710">
    <property type="entry name" value="BNAC02G09200D PROTEIN"/>
    <property type="match status" value="1"/>
</dbReference>
<name>A0A6L2L087_TANCI</name>
<evidence type="ECO:0000313" key="2">
    <source>
        <dbReference type="EMBL" id="GEU55148.1"/>
    </source>
</evidence>
<sequence>MVLWWMCTFLTRSLKQRNVGISFDSFKGNVGNYSNSFASVLKSGKPVGEATGREVPSLVLDDTCFSDRDFNLSLMGKVKDITVLPNLYVILEEEGSWFSSLQLDSNYFVSDERIIFKVIIQGNVHWVRAKEMEGWDPLLRNEDYASSSSDEENEQENEGLRNGEKYESDKEVDKSEDPFNIYDLLNKNKNKESDGNSKEGELKYPPGFTPKETSVNDVPEKEIEAPSEEVKQNSYNSVRNNYLNVSYCSQSFKAGGSIIDLMDELVKDGECVIMGDFKEVCSEHERYGSVFNVQSAAAFNNFISLVSLIDLPIDGYAYTWVHKFVTKMSKLGRFLISNGLMASFPHLSAICLDKHLSDHRPILMREMNIDYGPTLFRFFHSWFQIEGFDKLVEDTWMHIDITDSNGMILLKKKLQALKIIIREWTKNAKKCSYKKKSSIQSKLFDIDKIIDQGGSNEVILNDRSILLKELHDIISMDLEEMA</sequence>
<feature type="region of interest" description="Disordered" evidence="1">
    <location>
        <begin position="186"/>
        <end position="219"/>
    </location>
</feature>
<keyword evidence="2" id="KW-0695">RNA-directed DNA polymerase</keyword>
<dbReference type="GO" id="GO:0003964">
    <property type="term" value="F:RNA-directed DNA polymerase activity"/>
    <property type="evidence" value="ECO:0007669"/>
    <property type="project" value="UniProtKB-KW"/>
</dbReference>
<comment type="caution">
    <text evidence="2">The sequence shown here is derived from an EMBL/GenBank/DDBJ whole genome shotgun (WGS) entry which is preliminary data.</text>
</comment>
<keyword evidence="2" id="KW-0548">Nucleotidyltransferase</keyword>
<dbReference type="AlphaFoldDB" id="A0A6L2L087"/>
<reference evidence="2" key="1">
    <citation type="journal article" date="2019" name="Sci. Rep.">
        <title>Draft genome of Tanacetum cinerariifolium, the natural source of mosquito coil.</title>
        <authorList>
            <person name="Yamashiro T."/>
            <person name="Shiraishi A."/>
            <person name="Satake H."/>
            <person name="Nakayama K."/>
        </authorList>
    </citation>
    <scope>NUCLEOTIDE SEQUENCE</scope>
</reference>
<evidence type="ECO:0000256" key="1">
    <source>
        <dbReference type="SAM" id="MobiDB-lite"/>
    </source>
</evidence>
<dbReference type="EMBL" id="BKCJ010003448">
    <property type="protein sequence ID" value="GEU55148.1"/>
    <property type="molecule type" value="Genomic_DNA"/>
</dbReference>
<dbReference type="PANTHER" id="PTHR33710:SF64">
    <property type="entry name" value="ENDONUCLEASE_EXONUCLEASE_PHOSPHATASE DOMAIN-CONTAINING PROTEIN"/>
    <property type="match status" value="1"/>
</dbReference>
<organism evidence="2">
    <name type="scientific">Tanacetum cinerariifolium</name>
    <name type="common">Dalmatian daisy</name>
    <name type="synonym">Chrysanthemum cinerariifolium</name>
    <dbReference type="NCBI Taxonomy" id="118510"/>
    <lineage>
        <taxon>Eukaryota</taxon>
        <taxon>Viridiplantae</taxon>
        <taxon>Streptophyta</taxon>
        <taxon>Embryophyta</taxon>
        <taxon>Tracheophyta</taxon>
        <taxon>Spermatophyta</taxon>
        <taxon>Magnoliopsida</taxon>
        <taxon>eudicotyledons</taxon>
        <taxon>Gunneridae</taxon>
        <taxon>Pentapetalae</taxon>
        <taxon>asterids</taxon>
        <taxon>campanulids</taxon>
        <taxon>Asterales</taxon>
        <taxon>Asteraceae</taxon>
        <taxon>Asteroideae</taxon>
        <taxon>Anthemideae</taxon>
        <taxon>Anthemidinae</taxon>
        <taxon>Tanacetum</taxon>
    </lineage>
</organism>
<dbReference type="Gene3D" id="3.60.10.10">
    <property type="entry name" value="Endonuclease/exonuclease/phosphatase"/>
    <property type="match status" value="1"/>
</dbReference>
<gene>
    <name evidence="2" type="ORF">Tci_027126</name>
</gene>